<feature type="non-terminal residue" evidence="2">
    <location>
        <position position="1"/>
    </location>
</feature>
<dbReference type="Pfam" id="PF00534">
    <property type="entry name" value="Glycos_transf_1"/>
    <property type="match status" value="1"/>
</dbReference>
<reference evidence="2" key="1">
    <citation type="journal article" date="2013" name="Environ. Microbiol.">
        <title>Seasonally variable intestinal metagenomes of the red palm weevil (Rhynchophorus ferrugineus).</title>
        <authorList>
            <person name="Jia S."/>
            <person name="Zhang X."/>
            <person name="Zhang G."/>
            <person name="Yin A."/>
            <person name="Zhang S."/>
            <person name="Li F."/>
            <person name="Wang L."/>
            <person name="Zhao D."/>
            <person name="Yun Q."/>
            <person name="Tala"/>
            <person name="Wang J."/>
            <person name="Sun G."/>
            <person name="Baabdullah M."/>
            <person name="Yu X."/>
            <person name="Hu S."/>
            <person name="Al-Mssallem I.S."/>
            <person name="Yu J."/>
        </authorList>
    </citation>
    <scope>NUCLEOTIDE SEQUENCE</scope>
</reference>
<dbReference type="AlphaFoldDB" id="A0A060CNL3"/>
<sequence>TFLGYRTDIPTILSAANVFVSTSHREGLPVSIIEAMSARVPVVATNVRGSRDLIGRASPFCVEVGNADAVATAIERLHNDETLRQTTIKTNEKEARKYSEAAVLRRMDAIYNDVLSSGVTSRE</sequence>
<dbReference type="PANTHER" id="PTHR12526:SF630">
    <property type="entry name" value="GLYCOSYLTRANSFERASE"/>
    <property type="match status" value="1"/>
</dbReference>
<protein>
    <submittedName>
        <fullName evidence="2">Glycos_transf_1</fullName>
    </submittedName>
</protein>
<dbReference type="GO" id="GO:0016757">
    <property type="term" value="F:glycosyltransferase activity"/>
    <property type="evidence" value="ECO:0007669"/>
    <property type="project" value="InterPro"/>
</dbReference>
<dbReference type="PANTHER" id="PTHR12526">
    <property type="entry name" value="GLYCOSYLTRANSFERASE"/>
    <property type="match status" value="1"/>
</dbReference>
<evidence type="ECO:0000259" key="1">
    <source>
        <dbReference type="Pfam" id="PF00534"/>
    </source>
</evidence>
<accession>A0A060CNL3</accession>
<dbReference type="InterPro" id="IPR001296">
    <property type="entry name" value="Glyco_trans_1"/>
</dbReference>
<feature type="domain" description="Glycosyl transferase family 1" evidence="1">
    <location>
        <begin position="2"/>
        <end position="93"/>
    </location>
</feature>
<dbReference type="EMBL" id="KF127094">
    <property type="protein sequence ID" value="AIA94446.1"/>
    <property type="molecule type" value="Genomic_DNA"/>
</dbReference>
<dbReference type="Gene3D" id="3.40.50.2000">
    <property type="entry name" value="Glycogen Phosphorylase B"/>
    <property type="match status" value="2"/>
</dbReference>
<organism evidence="2">
    <name type="scientific">uncultured Ammonifex sp</name>
    <dbReference type="NCBI Taxonomy" id="1208889"/>
    <lineage>
        <taxon>Bacteria</taxon>
        <taxon>Bacillati</taxon>
        <taxon>Bacillota</taxon>
        <taxon>Clostridia</taxon>
        <taxon>Thermoanaerobacterales</taxon>
        <taxon>Thermoanaerobacteraceae</taxon>
        <taxon>Ammonifex</taxon>
        <taxon>environmental samples</taxon>
    </lineage>
</organism>
<proteinExistence type="predicted"/>
<evidence type="ECO:0000313" key="2">
    <source>
        <dbReference type="EMBL" id="AIA94446.1"/>
    </source>
</evidence>
<name>A0A060CNL3_9THEO</name>
<dbReference type="SUPFAM" id="SSF53756">
    <property type="entry name" value="UDP-Glycosyltransferase/glycogen phosphorylase"/>
    <property type="match status" value="1"/>
</dbReference>